<evidence type="ECO:0000313" key="4">
    <source>
        <dbReference type="Proteomes" id="UP000286045"/>
    </source>
</evidence>
<comment type="caution">
    <text evidence="3">The sequence shown here is derived from an EMBL/GenBank/DDBJ whole genome shotgun (WGS) entry which is preliminary data.</text>
</comment>
<dbReference type="EMBL" id="RYZI01001044">
    <property type="protein sequence ID" value="RWA02982.1"/>
    <property type="molecule type" value="Genomic_DNA"/>
</dbReference>
<protein>
    <submittedName>
        <fullName evidence="3">Uncharacterized protein</fullName>
    </submittedName>
</protein>
<name>A0A439CLE5_9PEZI</name>
<gene>
    <name evidence="3" type="ORF">EKO27_g12123</name>
</gene>
<sequence length="67" mass="6814">MFTLRALFLVGLSLCPVEAAPRNRNGGGGRGAASQGLTAQEQADQIPQGVSTATDGSTILDATARVK</sequence>
<feature type="region of interest" description="Disordered" evidence="1">
    <location>
        <begin position="20"/>
        <end position="54"/>
    </location>
</feature>
<keyword evidence="4" id="KW-1185">Reference proteome</keyword>
<evidence type="ECO:0000256" key="1">
    <source>
        <dbReference type="SAM" id="MobiDB-lite"/>
    </source>
</evidence>
<evidence type="ECO:0000313" key="3">
    <source>
        <dbReference type="EMBL" id="RWA02982.1"/>
    </source>
</evidence>
<feature type="compositionally biased region" description="Polar residues" evidence="1">
    <location>
        <begin position="35"/>
        <end position="54"/>
    </location>
</feature>
<feature type="signal peptide" evidence="2">
    <location>
        <begin position="1"/>
        <end position="19"/>
    </location>
</feature>
<proteinExistence type="predicted"/>
<keyword evidence="2" id="KW-0732">Signal</keyword>
<dbReference type="Proteomes" id="UP000286045">
    <property type="component" value="Unassembled WGS sequence"/>
</dbReference>
<accession>A0A439CLE5</accession>
<organism evidence="3 4">
    <name type="scientific">Xylaria grammica</name>
    <dbReference type="NCBI Taxonomy" id="363999"/>
    <lineage>
        <taxon>Eukaryota</taxon>
        <taxon>Fungi</taxon>
        <taxon>Dikarya</taxon>
        <taxon>Ascomycota</taxon>
        <taxon>Pezizomycotina</taxon>
        <taxon>Sordariomycetes</taxon>
        <taxon>Xylariomycetidae</taxon>
        <taxon>Xylariales</taxon>
        <taxon>Xylariaceae</taxon>
        <taxon>Xylaria</taxon>
    </lineage>
</organism>
<reference evidence="3 4" key="1">
    <citation type="submission" date="2018-12" db="EMBL/GenBank/DDBJ databases">
        <title>Draft genome sequence of Xylaria grammica IHI A82.</title>
        <authorList>
            <person name="Buettner E."/>
            <person name="Kellner H."/>
        </authorList>
    </citation>
    <scope>NUCLEOTIDE SEQUENCE [LARGE SCALE GENOMIC DNA]</scope>
    <source>
        <strain evidence="3 4">IHI A82</strain>
    </source>
</reference>
<dbReference type="AlphaFoldDB" id="A0A439CLE5"/>
<evidence type="ECO:0000256" key="2">
    <source>
        <dbReference type="SAM" id="SignalP"/>
    </source>
</evidence>
<feature type="chain" id="PRO_5018979412" evidence="2">
    <location>
        <begin position="20"/>
        <end position="67"/>
    </location>
</feature>